<dbReference type="GO" id="GO:0016788">
    <property type="term" value="F:hydrolase activity, acting on ester bonds"/>
    <property type="evidence" value="ECO:0007669"/>
    <property type="project" value="UniProtKB-ARBA"/>
</dbReference>
<proteinExistence type="predicted"/>
<gene>
    <name evidence="1" type="ORF">A0O34_08490</name>
</gene>
<dbReference type="OrthoDB" id="9764164at2"/>
<organism evidence="1 2">
    <name type="scientific">Chryseobacterium glaciei</name>
    <dbReference type="NCBI Taxonomy" id="1685010"/>
    <lineage>
        <taxon>Bacteria</taxon>
        <taxon>Pseudomonadati</taxon>
        <taxon>Bacteroidota</taxon>
        <taxon>Flavobacteriia</taxon>
        <taxon>Flavobacteriales</taxon>
        <taxon>Weeksellaceae</taxon>
        <taxon>Chryseobacterium group</taxon>
        <taxon>Chryseobacterium</taxon>
    </lineage>
</organism>
<name>A0A172XU58_9FLAO</name>
<keyword evidence="2" id="KW-1185">Reference proteome</keyword>
<dbReference type="InterPro" id="IPR036514">
    <property type="entry name" value="SGNH_hydro_sf"/>
</dbReference>
<dbReference type="KEGG" id="chh:A0O34_08490"/>
<reference evidence="1 2" key="1">
    <citation type="submission" date="2016-04" db="EMBL/GenBank/DDBJ databases">
        <title>Complete Genome Sequence of Chryseobacterium sp. IHBB 10212.</title>
        <authorList>
            <person name="Pal M."/>
            <person name="Swarnkar M.K."/>
            <person name="Kaushal K."/>
            <person name="Chhibber S."/>
            <person name="Singh A.K."/>
            <person name="Gulati A."/>
        </authorList>
    </citation>
    <scope>NUCLEOTIDE SEQUENCE [LARGE SCALE GENOMIC DNA]</scope>
    <source>
        <strain evidence="1 2">IHBB 10212</strain>
    </source>
</reference>
<protein>
    <submittedName>
        <fullName evidence="1">G-D-S-L family lipolytic protein</fullName>
    </submittedName>
</protein>
<sequence length="512" mass="53718">MKKIIISTIAISALLFTTSCENEFDTDVKDVQVSKGDADFTKYVSLGNSLTSGYRDGALYIDGQNESYPSMIAQQMKLVGGGDFRQPLMADNNGGLLLNVGANVQIATTKLYIDSFIAGAPDIKNANNNVATTLTNTVLAGPFNNMGVPGAKVAHLLAPGYGNVSGVLLKTANPYFVRFASSPTTSVIADFKAQNPTFFSLWIGNNDALLYALAGADTSVETLTPPAQFAQYYNLLISEIATTNAKGVVANIPSVTSIPSLTTIPTNPLTSAVLGNGNVAAGEANIDNLNTNLYGPLNQILTAFGAGDRIKPLSKTAANPLLIKDESLTDLKVQITAAAAASGNAQLVALATYLGNTYGQARQAKAGDLVPLTTKAEIGKTEPTALAALSARGIAFPFADKYILIPSEITEINTAIDAYNVTIKAAAASKGYAFVDANKKMNELGSQSGVSWDGVKYTAKFVTGGAFSLDGVHLTGRGYAIIANEFIKSINATYKSTLPWVDPNKYSGVKFP</sequence>
<dbReference type="Gene3D" id="3.40.50.1110">
    <property type="entry name" value="SGNH hydrolase"/>
    <property type="match status" value="2"/>
</dbReference>
<accession>A0A172XU58</accession>
<dbReference type="SUPFAM" id="SSF52266">
    <property type="entry name" value="SGNH hydrolase"/>
    <property type="match status" value="2"/>
</dbReference>
<dbReference type="AlphaFoldDB" id="A0A172XU58"/>
<dbReference type="STRING" id="1685010.A0O34_08490"/>
<dbReference type="PROSITE" id="PS51257">
    <property type="entry name" value="PROKAR_LIPOPROTEIN"/>
    <property type="match status" value="1"/>
</dbReference>
<evidence type="ECO:0000313" key="2">
    <source>
        <dbReference type="Proteomes" id="UP000077824"/>
    </source>
</evidence>
<dbReference type="EMBL" id="CP015199">
    <property type="protein sequence ID" value="ANF50557.1"/>
    <property type="molecule type" value="Genomic_DNA"/>
</dbReference>
<dbReference type="Proteomes" id="UP000077824">
    <property type="component" value="Chromosome"/>
</dbReference>
<evidence type="ECO:0000313" key="1">
    <source>
        <dbReference type="EMBL" id="ANF50557.1"/>
    </source>
</evidence>
<dbReference type="RefSeq" id="WP_066753721.1">
    <property type="nucleotide sequence ID" value="NZ_CP015199.1"/>
</dbReference>